<feature type="region of interest" description="Disordered" evidence="1">
    <location>
        <begin position="55"/>
        <end position="84"/>
    </location>
</feature>
<evidence type="ECO:0000256" key="1">
    <source>
        <dbReference type="SAM" id="MobiDB-lite"/>
    </source>
</evidence>
<dbReference type="Proteomes" id="UP000314294">
    <property type="component" value="Unassembled WGS sequence"/>
</dbReference>
<dbReference type="AlphaFoldDB" id="A0A4Z2GUN6"/>
<organism evidence="2 3">
    <name type="scientific">Liparis tanakae</name>
    <name type="common">Tanaka's snailfish</name>
    <dbReference type="NCBI Taxonomy" id="230148"/>
    <lineage>
        <taxon>Eukaryota</taxon>
        <taxon>Metazoa</taxon>
        <taxon>Chordata</taxon>
        <taxon>Craniata</taxon>
        <taxon>Vertebrata</taxon>
        <taxon>Euteleostomi</taxon>
        <taxon>Actinopterygii</taxon>
        <taxon>Neopterygii</taxon>
        <taxon>Teleostei</taxon>
        <taxon>Neoteleostei</taxon>
        <taxon>Acanthomorphata</taxon>
        <taxon>Eupercaria</taxon>
        <taxon>Perciformes</taxon>
        <taxon>Cottioidei</taxon>
        <taxon>Cottales</taxon>
        <taxon>Liparidae</taxon>
        <taxon>Liparis</taxon>
    </lineage>
</organism>
<keyword evidence="3" id="KW-1185">Reference proteome</keyword>
<protein>
    <submittedName>
        <fullName evidence="2">Uncharacterized protein</fullName>
    </submittedName>
</protein>
<evidence type="ECO:0000313" key="2">
    <source>
        <dbReference type="EMBL" id="TNN56950.1"/>
    </source>
</evidence>
<comment type="caution">
    <text evidence="2">The sequence shown here is derived from an EMBL/GenBank/DDBJ whole genome shotgun (WGS) entry which is preliminary data.</text>
</comment>
<dbReference type="EMBL" id="SRLO01000417">
    <property type="protein sequence ID" value="TNN56950.1"/>
    <property type="molecule type" value="Genomic_DNA"/>
</dbReference>
<feature type="region of interest" description="Disordered" evidence="1">
    <location>
        <begin position="1"/>
        <end position="23"/>
    </location>
</feature>
<gene>
    <name evidence="2" type="ORF">EYF80_032848</name>
</gene>
<name>A0A4Z2GUN6_9TELE</name>
<feature type="compositionally biased region" description="Basic and acidic residues" evidence="1">
    <location>
        <begin position="75"/>
        <end position="84"/>
    </location>
</feature>
<accession>A0A4Z2GUN6</accession>
<reference evidence="2 3" key="1">
    <citation type="submission" date="2019-03" db="EMBL/GenBank/DDBJ databases">
        <title>First draft genome of Liparis tanakae, snailfish: a comprehensive survey of snailfish specific genes.</title>
        <authorList>
            <person name="Kim W."/>
            <person name="Song I."/>
            <person name="Jeong J.-H."/>
            <person name="Kim D."/>
            <person name="Kim S."/>
            <person name="Ryu S."/>
            <person name="Song J.Y."/>
            <person name="Lee S.K."/>
        </authorList>
    </citation>
    <scope>NUCLEOTIDE SEQUENCE [LARGE SCALE GENOMIC DNA]</scope>
    <source>
        <tissue evidence="2">Muscle</tissue>
    </source>
</reference>
<sequence>MGNRAFTRNGRNTKRAGIDFPLGGGVEKDREGCWRVAQSTHNPHGSCLGAALLKERNGEQGEKGRKRRQLLSPRGDVDARLHFA</sequence>
<evidence type="ECO:0000313" key="3">
    <source>
        <dbReference type="Proteomes" id="UP000314294"/>
    </source>
</evidence>
<proteinExistence type="predicted"/>